<protein>
    <submittedName>
        <fullName evidence="2">Thioredoxin domain-containing protein</fullName>
    </submittedName>
</protein>
<proteinExistence type="predicted"/>
<accession>A0AAW9QZ22</accession>
<keyword evidence="3" id="KW-1185">Reference proteome</keyword>
<reference evidence="2 3" key="1">
    <citation type="submission" date="2024-01" db="EMBL/GenBank/DDBJ databases">
        <title>Genomic insights into the taxonomy and metabolism of the cyanobacterium Pannus brasiliensis CCIBt3594.</title>
        <authorList>
            <person name="Machado M."/>
            <person name="Botero N.B."/>
            <person name="Andreote A.P.D."/>
            <person name="Feitosa A.M.T."/>
            <person name="Popin R."/>
            <person name="Sivonen K."/>
            <person name="Fiore M.F."/>
        </authorList>
    </citation>
    <scope>NUCLEOTIDE SEQUENCE [LARGE SCALE GENOMIC DNA]</scope>
    <source>
        <strain evidence="2 3">CCIBt3594</strain>
    </source>
</reference>
<dbReference type="EMBL" id="JBAFSM010000039">
    <property type="protein sequence ID" value="MEG3439013.1"/>
    <property type="molecule type" value="Genomic_DNA"/>
</dbReference>
<dbReference type="GO" id="GO:0016671">
    <property type="term" value="F:oxidoreductase activity, acting on a sulfur group of donors, disulfide as acceptor"/>
    <property type="evidence" value="ECO:0007669"/>
    <property type="project" value="TreeGrafter"/>
</dbReference>
<dbReference type="PROSITE" id="PS51352">
    <property type="entry name" value="THIOREDOXIN_2"/>
    <property type="match status" value="1"/>
</dbReference>
<dbReference type="InterPro" id="IPR044241">
    <property type="entry name" value="TxlA/HCF164"/>
</dbReference>
<evidence type="ECO:0000259" key="1">
    <source>
        <dbReference type="PROSITE" id="PS51352"/>
    </source>
</evidence>
<dbReference type="Proteomes" id="UP001328733">
    <property type="component" value="Unassembled WGS sequence"/>
</dbReference>
<dbReference type="Pfam" id="PF00085">
    <property type="entry name" value="Thioredoxin"/>
    <property type="match status" value="1"/>
</dbReference>
<name>A0AAW9QZ22_9CHRO</name>
<feature type="domain" description="Thioredoxin" evidence="1">
    <location>
        <begin position="15"/>
        <end position="153"/>
    </location>
</feature>
<dbReference type="CDD" id="cd02947">
    <property type="entry name" value="TRX_family"/>
    <property type="match status" value="1"/>
</dbReference>
<dbReference type="InterPro" id="IPR013766">
    <property type="entry name" value="Thioredoxin_domain"/>
</dbReference>
<evidence type="ECO:0000313" key="3">
    <source>
        <dbReference type="Proteomes" id="UP001328733"/>
    </source>
</evidence>
<dbReference type="SUPFAM" id="SSF52833">
    <property type="entry name" value="Thioredoxin-like"/>
    <property type="match status" value="1"/>
</dbReference>
<dbReference type="AlphaFoldDB" id="A0AAW9QZ22"/>
<gene>
    <name evidence="2" type="ORF">V0288_17945</name>
</gene>
<dbReference type="PANTHER" id="PTHR47353:SF1">
    <property type="entry name" value="THIOREDOXIN-LIKE PROTEIN HCF164, CHLOROPLASTIC"/>
    <property type="match status" value="1"/>
</dbReference>
<evidence type="ECO:0000313" key="2">
    <source>
        <dbReference type="EMBL" id="MEG3439013.1"/>
    </source>
</evidence>
<dbReference type="PANTHER" id="PTHR47353">
    <property type="entry name" value="THIOREDOXIN-LIKE PROTEIN HCF164, CHLOROPLASTIC"/>
    <property type="match status" value="1"/>
</dbReference>
<organism evidence="2 3">
    <name type="scientific">Pannus brasiliensis CCIBt3594</name>
    <dbReference type="NCBI Taxonomy" id="1427578"/>
    <lineage>
        <taxon>Bacteria</taxon>
        <taxon>Bacillati</taxon>
        <taxon>Cyanobacteriota</taxon>
        <taxon>Cyanophyceae</taxon>
        <taxon>Oscillatoriophycideae</taxon>
        <taxon>Chroococcales</taxon>
        <taxon>Microcystaceae</taxon>
        <taxon>Pannus</taxon>
    </lineage>
</organism>
<dbReference type="RefSeq" id="WP_332866496.1">
    <property type="nucleotide sequence ID" value="NZ_JBAFSM010000039.1"/>
</dbReference>
<dbReference type="Gene3D" id="3.40.30.10">
    <property type="entry name" value="Glutaredoxin"/>
    <property type="match status" value="1"/>
</dbReference>
<comment type="caution">
    <text evidence="2">The sequence shown here is derived from an EMBL/GenBank/DDBJ whole genome shotgun (WGS) entry which is preliminary data.</text>
</comment>
<sequence>MNSLLLSTLGLVTVLGVTAAVPPLTPVTLAREVILAQNSPRPLAKELQGKPVVVDIYASWCPGCKNIAPTLSRLEQQYAGKANFIKLDVSDRKTTEAAEEKARKLGLSEFLKANKSQTSMVAIIDPATGEIIKQFRNNPNLKDYTMVIDGAISSMKK</sequence>
<dbReference type="InterPro" id="IPR036249">
    <property type="entry name" value="Thioredoxin-like_sf"/>
</dbReference>